<dbReference type="GO" id="GO:0006364">
    <property type="term" value="P:rRNA processing"/>
    <property type="evidence" value="ECO:0007669"/>
    <property type="project" value="UniProtKB-KW"/>
</dbReference>
<gene>
    <name evidence="6" type="primary">TSR2</name>
    <name evidence="6" type="ORF">Bhyg_13248</name>
</gene>
<keyword evidence="7" id="KW-1185">Reference proteome</keyword>
<protein>
    <recommendedName>
        <fullName evidence="3">Pre-rRNA-processing protein TSR2 homolog</fullName>
    </recommendedName>
</protein>
<evidence type="ECO:0000256" key="2">
    <source>
        <dbReference type="ARBA" id="ARBA00006524"/>
    </source>
</evidence>
<evidence type="ECO:0000313" key="6">
    <source>
        <dbReference type="EMBL" id="KAJ6634671.1"/>
    </source>
</evidence>
<evidence type="ECO:0000256" key="3">
    <source>
        <dbReference type="ARBA" id="ARBA00017551"/>
    </source>
</evidence>
<feature type="region of interest" description="Disordered" evidence="5">
    <location>
        <begin position="132"/>
        <end position="174"/>
    </location>
</feature>
<dbReference type="OrthoDB" id="263560at2759"/>
<evidence type="ECO:0000256" key="5">
    <source>
        <dbReference type="SAM" id="MobiDB-lite"/>
    </source>
</evidence>
<dbReference type="Pfam" id="PF10273">
    <property type="entry name" value="WGG"/>
    <property type="match status" value="1"/>
</dbReference>
<organism evidence="6 7">
    <name type="scientific">Pseudolycoriella hygida</name>
    <dbReference type="NCBI Taxonomy" id="35572"/>
    <lineage>
        <taxon>Eukaryota</taxon>
        <taxon>Metazoa</taxon>
        <taxon>Ecdysozoa</taxon>
        <taxon>Arthropoda</taxon>
        <taxon>Hexapoda</taxon>
        <taxon>Insecta</taxon>
        <taxon>Pterygota</taxon>
        <taxon>Neoptera</taxon>
        <taxon>Endopterygota</taxon>
        <taxon>Diptera</taxon>
        <taxon>Nematocera</taxon>
        <taxon>Sciaroidea</taxon>
        <taxon>Sciaridae</taxon>
        <taxon>Pseudolycoriella</taxon>
    </lineage>
</organism>
<comment type="caution">
    <text evidence="6">The sequence shown here is derived from an EMBL/GenBank/DDBJ whole genome shotgun (WGS) entry which is preliminary data.</text>
</comment>
<feature type="compositionally biased region" description="Polar residues" evidence="5">
    <location>
        <begin position="146"/>
        <end position="159"/>
    </location>
</feature>
<name>A0A9Q0MN01_9DIPT</name>
<dbReference type="EMBL" id="WJQU01000004">
    <property type="protein sequence ID" value="KAJ6634671.1"/>
    <property type="molecule type" value="Genomic_DNA"/>
</dbReference>
<comment type="similarity">
    <text evidence="2">Belongs to the TSR2 family.</text>
</comment>
<evidence type="ECO:0000256" key="4">
    <source>
        <dbReference type="ARBA" id="ARBA00022552"/>
    </source>
</evidence>
<evidence type="ECO:0000313" key="7">
    <source>
        <dbReference type="Proteomes" id="UP001151699"/>
    </source>
</evidence>
<evidence type="ECO:0000256" key="1">
    <source>
        <dbReference type="ARBA" id="ARBA00002210"/>
    </source>
</evidence>
<accession>A0A9Q0MN01</accession>
<reference evidence="6" key="1">
    <citation type="submission" date="2022-07" db="EMBL/GenBank/DDBJ databases">
        <authorList>
            <person name="Trinca V."/>
            <person name="Uliana J.V.C."/>
            <person name="Torres T.T."/>
            <person name="Ward R.J."/>
            <person name="Monesi N."/>
        </authorList>
    </citation>
    <scope>NUCLEOTIDE SEQUENCE</scope>
    <source>
        <strain evidence="6">HSMRA1968</strain>
        <tissue evidence="6">Whole embryos</tissue>
    </source>
</reference>
<keyword evidence="4" id="KW-0698">rRNA processing</keyword>
<sequence length="174" mass="19879">MDECDKDLFRKILENIFNQWTALKLAVEHGMGGQHGQQTAVESMNYVFEYCTRNDNITQSEIQELLDDIMDQEFNAICEDNSSVEISTMLTKYLNMILSKEYDAIKNETSSMPPCTQWLNSNFKVEVAIDSDMSSSDGEDEEMEVWSNNVDVQSASKTPTVDEDGWTTVTSKRR</sequence>
<comment type="function">
    <text evidence="1">May be involved in 20S pre-rRNA processing.</text>
</comment>
<dbReference type="Proteomes" id="UP001151699">
    <property type="component" value="Chromosome C"/>
</dbReference>
<proteinExistence type="inferred from homology"/>
<dbReference type="PANTHER" id="PTHR21250">
    <property type="entry name" value="PRE-RRNA-PROCESSING PROTEIN TSR2 HOMOLOG"/>
    <property type="match status" value="1"/>
</dbReference>
<dbReference type="AlphaFoldDB" id="A0A9Q0MN01"/>
<dbReference type="InterPro" id="IPR019398">
    <property type="entry name" value="Pre-rRNA_process_TSR2"/>
</dbReference>